<evidence type="ECO:0000313" key="1">
    <source>
        <dbReference type="EMBL" id="KAK2548479.1"/>
    </source>
</evidence>
<name>A0AAD9USL6_ACRCE</name>
<protein>
    <submittedName>
        <fullName evidence="1">Uncharacterized protein</fullName>
    </submittedName>
</protein>
<keyword evidence="2" id="KW-1185">Reference proteome</keyword>
<dbReference type="Proteomes" id="UP001249851">
    <property type="component" value="Unassembled WGS sequence"/>
</dbReference>
<accession>A0AAD9USL6</accession>
<gene>
    <name evidence="1" type="ORF">P5673_031260</name>
</gene>
<dbReference type="AlphaFoldDB" id="A0AAD9USL6"/>
<sequence>MNSLTEMSKNENNRTVYTTMILILYEWCSDPESRSDKFLAKVYNSLGMVYRSDLEIQLL</sequence>
<dbReference type="EMBL" id="JARQWQ010000145">
    <property type="protein sequence ID" value="KAK2548479.1"/>
    <property type="molecule type" value="Genomic_DNA"/>
</dbReference>
<comment type="caution">
    <text evidence="1">The sequence shown here is derived from an EMBL/GenBank/DDBJ whole genome shotgun (WGS) entry which is preliminary data.</text>
</comment>
<reference evidence="1" key="2">
    <citation type="journal article" date="2023" name="Science">
        <title>Genomic signatures of disease resistance in endangered staghorn corals.</title>
        <authorList>
            <person name="Vollmer S.V."/>
            <person name="Selwyn J.D."/>
            <person name="Despard B.A."/>
            <person name="Roesel C.L."/>
        </authorList>
    </citation>
    <scope>NUCLEOTIDE SEQUENCE</scope>
    <source>
        <strain evidence="1">K2</strain>
    </source>
</reference>
<reference evidence="1" key="1">
    <citation type="journal article" date="2023" name="G3 (Bethesda)">
        <title>Whole genome assembly and annotation of the endangered Caribbean coral Acropora cervicornis.</title>
        <authorList>
            <person name="Selwyn J.D."/>
            <person name="Vollmer S.V."/>
        </authorList>
    </citation>
    <scope>NUCLEOTIDE SEQUENCE</scope>
    <source>
        <strain evidence="1">K2</strain>
    </source>
</reference>
<organism evidence="1 2">
    <name type="scientific">Acropora cervicornis</name>
    <name type="common">Staghorn coral</name>
    <dbReference type="NCBI Taxonomy" id="6130"/>
    <lineage>
        <taxon>Eukaryota</taxon>
        <taxon>Metazoa</taxon>
        <taxon>Cnidaria</taxon>
        <taxon>Anthozoa</taxon>
        <taxon>Hexacorallia</taxon>
        <taxon>Scleractinia</taxon>
        <taxon>Astrocoeniina</taxon>
        <taxon>Acroporidae</taxon>
        <taxon>Acropora</taxon>
    </lineage>
</organism>
<proteinExistence type="predicted"/>
<evidence type="ECO:0000313" key="2">
    <source>
        <dbReference type="Proteomes" id="UP001249851"/>
    </source>
</evidence>